<comment type="subcellular location">
    <subcellularLocation>
        <location evidence="1">Cell inner membrane</location>
        <topology evidence="1">Multi-pass membrane protein</topology>
    </subcellularLocation>
</comment>
<dbReference type="NCBIfam" id="TIGR01620">
    <property type="entry name" value="hyp_HI0043"/>
    <property type="match status" value="1"/>
</dbReference>
<proteinExistence type="inferred from homology"/>
<keyword evidence="4" id="KW-0997">Cell inner membrane</keyword>
<keyword evidence="7 8" id="KW-0472">Membrane</keyword>
<protein>
    <submittedName>
        <fullName evidence="9">YcjF family protein</fullName>
    </submittedName>
</protein>
<dbReference type="InterPro" id="IPR006507">
    <property type="entry name" value="UPF0283"/>
</dbReference>
<dbReference type="EMBL" id="CP076361">
    <property type="protein sequence ID" value="QWK91936.1"/>
    <property type="molecule type" value="Genomic_DNA"/>
</dbReference>
<keyword evidence="6 8" id="KW-1133">Transmembrane helix</keyword>
<dbReference type="InterPro" id="IPR021147">
    <property type="entry name" value="DUF697"/>
</dbReference>
<organism evidence="9 10">
    <name type="scientific">Gemmobacter fulvus</name>
    <dbReference type="NCBI Taxonomy" id="2840474"/>
    <lineage>
        <taxon>Bacteria</taxon>
        <taxon>Pseudomonadati</taxon>
        <taxon>Pseudomonadota</taxon>
        <taxon>Alphaproteobacteria</taxon>
        <taxon>Rhodobacterales</taxon>
        <taxon>Paracoccaceae</taxon>
        <taxon>Gemmobacter</taxon>
    </lineage>
</organism>
<sequence>MPPLRRPVLIDLDSAAAADPGLAPPVPEASPEGRAMLAAAQITRRRASPLLKAVLWAFGALFSFVLSVAAYDFVAQLMARNPMLGSIALGLTVVFVALALALALREWGAYLRLARLDSLRERALAARGAQDLAAARSVSDGVVALYRHRPELAEAVARIAARKGDLFDADGMLDLTEQALLQPLDDRVRREIEGAARQVATVTALVPMALADVAAALFANLRMIRRIAEIYGGRSGGFASWGLLRRVFTYLVATGAVALTDDLIGSVAGGGLLSKVSRRFGEGVVNGALTARVGLAAMELCRPLPFHAAARPKVTNLMGRALAGLFDRDTFRSGGEGVGKS</sequence>
<comment type="similarity">
    <text evidence="2">Belongs to the UPF0283 family.</text>
</comment>
<evidence type="ECO:0000256" key="7">
    <source>
        <dbReference type="ARBA" id="ARBA00023136"/>
    </source>
</evidence>
<keyword evidence="3" id="KW-1003">Cell membrane</keyword>
<name>A0A975PAN8_9RHOB</name>
<evidence type="ECO:0000256" key="5">
    <source>
        <dbReference type="ARBA" id="ARBA00022692"/>
    </source>
</evidence>
<evidence type="ECO:0000256" key="2">
    <source>
        <dbReference type="ARBA" id="ARBA00008255"/>
    </source>
</evidence>
<feature type="transmembrane region" description="Helical" evidence="8">
    <location>
        <begin position="199"/>
        <end position="219"/>
    </location>
</feature>
<evidence type="ECO:0000256" key="1">
    <source>
        <dbReference type="ARBA" id="ARBA00004429"/>
    </source>
</evidence>
<feature type="transmembrane region" description="Helical" evidence="8">
    <location>
        <begin position="83"/>
        <end position="104"/>
    </location>
</feature>
<dbReference type="Proteomes" id="UP000679352">
    <property type="component" value="Chromosome"/>
</dbReference>
<evidence type="ECO:0000313" key="10">
    <source>
        <dbReference type="Proteomes" id="UP000679352"/>
    </source>
</evidence>
<dbReference type="KEGG" id="gfu:KM031_05945"/>
<keyword evidence="5 8" id="KW-0812">Transmembrane</keyword>
<dbReference type="PANTHER" id="PTHR39342:SF1">
    <property type="entry name" value="UPF0283 MEMBRANE PROTEIN YCJF"/>
    <property type="match status" value="1"/>
</dbReference>
<evidence type="ECO:0000256" key="6">
    <source>
        <dbReference type="ARBA" id="ARBA00022989"/>
    </source>
</evidence>
<reference evidence="9" key="1">
    <citation type="submission" date="2021-06" db="EMBL/GenBank/DDBJ databases">
        <title>Direct submission.</title>
        <authorList>
            <person name="Lee C.-S."/>
            <person name="Jin L."/>
        </authorList>
    </citation>
    <scope>NUCLEOTIDE SEQUENCE</scope>
    <source>
        <strain evidence="9">Con5</strain>
    </source>
</reference>
<keyword evidence="10" id="KW-1185">Reference proteome</keyword>
<accession>A0A975PAN8</accession>
<dbReference type="GO" id="GO:0005886">
    <property type="term" value="C:plasma membrane"/>
    <property type="evidence" value="ECO:0007669"/>
    <property type="project" value="UniProtKB-SubCell"/>
</dbReference>
<gene>
    <name evidence="9" type="ORF">KM031_05945</name>
</gene>
<evidence type="ECO:0000256" key="3">
    <source>
        <dbReference type="ARBA" id="ARBA00022475"/>
    </source>
</evidence>
<evidence type="ECO:0000256" key="8">
    <source>
        <dbReference type="SAM" id="Phobius"/>
    </source>
</evidence>
<dbReference type="PANTHER" id="PTHR39342">
    <property type="entry name" value="UPF0283 MEMBRANE PROTEIN YCJF"/>
    <property type="match status" value="1"/>
</dbReference>
<feature type="transmembrane region" description="Helical" evidence="8">
    <location>
        <begin position="53"/>
        <end position="71"/>
    </location>
</feature>
<evidence type="ECO:0000313" key="9">
    <source>
        <dbReference type="EMBL" id="QWK91936.1"/>
    </source>
</evidence>
<dbReference type="Pfam" id="PF05128">
    <property type="entry name" value="DUF697"/>
    <property type="match status" value="1"/>
</dbReference>
<dbReference type="AlphaFoldDB" id="A0A975PAN8"/>
<evidence type="ECO:0000256" key="4">
    <source>
        <dbReference type="ARBA" id="ARBA00022519"/>
    </source>
</evidence>